<organism evidence="5 6">
    <name type="scientific">Candidatus Polarisedimenticola svalbardensis</name>
    <dbReference type="NCBI Taxonomy" id="2886004"/>
    <lineage>
        <taxon>Bacteria</taxon>
        <taxon>Pseudomonadati</taxon>
        <taxon>Acidobacteriota</taxon>
        <taxon>Candidatus Polarisedimenticolia</taxon>
        <taxon>Candidatus Polarisedimenticolales</taxon>
        <taxon>Candidatus Polarisedimenticolaceae</taxon>
        <taxon>Candidatus Polarisedimenticola</taxon>
    </lineage>
</organism>
<dbReference type="GO" id="GO:0016836">
    <property type="term" value="F:hydro-lyase activity"/>
    <property type="evidence" value="ECO:0007669"/>
    <property type="project" value="UniProtKB-UniRule"/>
</dbReference>
<comment type="catalytic activity">
    <reaction evidence="4">
        <text>chorismate = 3-[(1-carboxyvinyl)-oxy]benzoate + H2O</text>
        <dbReference type="Rhea" id="RHEA:40051"/>
        <dbReference type="ChEBI" id="CHEBI:15377"/>
        <dbReference type="ChEBI" id="CHEBI:29748"/>
        <dbReference type="ChEBI" id="CHEBI:76981"/>
        <dbReference type="EC" id="4.2.1.151"/>
    </reaction>
</comment>
<dbReference type="AlphaFoldDB" id="A0A8J6Y6X8"/>
<name>A0A8J6Y6X8_9BACT</name>
<evidence type="ECO:0000256" key="3">
    <source>
        <dbReference type="ARBA" id="ARBA00023239"/>
    </source>
</evidence>
<reference evidence="5 6" key="1">
    <citation type="submission" date="2020-08" db="EMBL/GenBank/DDBJ databases">
        <title>Acidobacteriota in marine sediments use diverse sulfur dissimilation pathways.</title>
        <authorList>
            <person name="Wasmund K."/>
        </authorList>
    </citation>
    <scope>NUCLEOTIDE SEQUENCE [LARGE SCALE GENOMIC DNA]</scope>
    <source>
        <strain evidence="5">MAG AM4</strain>
    </source>
</reference>
<dbReference type="CDD" id="cd13634">
    <property type="entry name" value="PBP2_Sco4506"/>
    <property type="match status" value="1"/>
</dbReference>
<keyword evidence="2 4" id="KW-0474">Menaquinone biosynthesis</keyword>
<dbReference type="PANTHER" id="PTHR37690:SF1">
    <property type="entry name" value="CHORISMATE DEHYDRATASE"/>
    <property type="match status" value="1"/>
</dbReference>
<accession>A0A8J6Y6X8</accession>
<evidence type="ECO:0000256" key="4">
    <source>
        <dbReference type="HAMAP-Rule" id="MF_00995"/>
    </source>
</evidence>
<protein>
    <recommendedName>
        <fullName evidence="4">Chorismate dehydratase</fullName>
        <ecNumber evidence="4">4.2.1.151</ecNumber>
    </recommendedName>
    <alternativeName>
        <fullName evidence="4">Menaquinone biosynthetic enzyme MqnA</fullName>
    </alternativeName>
</protein>
<dbReference type="InterPro" id="IPR030868">
    <property type="entry name" value="MqnA"/>
</dbReference>
<dbReference type="SUPFAM" id="SSF53850">
    <property type="entry name" value="Periplasmic binding protein-like II"/>
    <property type="match status" value="1"/>
</dbReference>
<dbReference type="PANTHER" id="PTHR37690">
    <property type="entry name" value="CHORISMATE DEHYDRATASE"/>
    <property type="match status" value="1"/>
</dbReference>
<gene>
    <name evidence="4" type="primary">mqnA</name>
    <name evidence="5" type="ORF">IFK94_02735</name>
</gene>
<dbReference type="EMBL" id="JACXWD010000005">
    <property type="protein sequence ID" value="MBD3867016.1"/>
    <property type="molecule type" value="Genomic_DNA"/>
</dbReference>
<evidence type="ECO:0000313" key="5">
    <source>
        <dbReference type="EMBL" id="MBD3867016.1"/>
    </source>
</evidence>
<dbReference type="InterPro" id="IPR003773">
    <property type="entry name" value="Menaquinone_biosynth"/>
</dbReference>
<comment type="similarity">
    <text evidence="4">Belongs to the MqnA/MqnD family. MqnA subfamily.</text>
</comment>
<dbReference type="HAMAP" id="MF_00995">
    <property type="entry name" value="MqnA"/>
    <property type="match status" value="1"/>
</dbReference>
<dbReference type="Proteomes" id="UP000648239">
    <property type="component" value="Unassembled WGS sequence"/>
</dbReference>
<dbReference type="UniPathway" id="UPA00079"/>
<comment type="pathway">
    <text evidence="1 4">Quinol/quinone metabolism; menaquinone biosynthesis.</text>
</comment>
<comment type="caution">
    <text evidence="5">The sequence shown here is derived from an EMBL/GenBank/DDBJ whole genome shotgun (WGS) entry which is preliminary data.</text>
</comment>
<dbReference type="Pfam" id="PF02621">
    <property type="entry name" value="VitK2_biosynth"/>
    <property type="match status" value="1"/>
</dbReference>
<evidence type="ECO:0000256" key="2">
    <source>
        <dbReference type="ARBA" id="ARBA00022428"/>
    </source>
</evidence>
<dbReference type="Gene3D" id="3.40.190.10">
    <property type="entry name" value="Periplasmic binding protein-like II"/>
    <property type="match status" value="2"/>
</dbReference>
<keyword evidence="3 4" id="KW-0456">Lyase</keyword>
<dbReference type="EC" id="4.2.1.151" evidence="4"/>
<evidence type="ECO:0000256" key="1">
    <source>
        <dbReference type="ARBA" id="ARBA00004863"/>
    </source>
</evidence>
<comment type="function">
    <text evidence="4">Catalyzes the dehydration of chorismate into 3-[(1-carboxyvinyl)oxy]benzoate, a step in the biosynthesis of menaquinone (MK, vitamin K2).</text>
</comment>
<evidence type="ECO:0000313" key="6">
    <source>
        <dbReference type="Proteomes" id="UP000648239"/>
    </source>
</evidence>
<sequence length="286" mass="30839">MPAPTRIGAVGYLNTRPLVHGLSEDADAGRIVLSYGSPAHLADRLAAGELDLALLPCIELARIPDLEVIPGLSISCPGPARSVLLVSKKPVREVGTVALDPESRTSNGLVQVLFDTVWKNKPVYLTGDRDLESSLAIADATVRIGDKALFEPVPSGLHVEDLSGIWAERTGLPFVFAVWAGRTGAVDRTLYRRLHACRRAGKQAIAEIARDYVWEGRARPEIAEAYLRENIRYRFGSRELQALNGFLEAAAGCGVIAAAPKLKLAFHRWTSCHDRAAATAAGRSST</sequence>
<dbReference type="GO" id="GO:0009234">
    <property type="term" value="P:menaquinone biosynthetic process"/>
    <property type="evidence" value="ECO:0007669"/>
    <property type="project" value="UniProtKB-UniRule"/>
</dbReference>
<proteinExistence type="inferred from homology"/>